<proteinExistence type="predicted"/>
<sequence length="86" mass="9181">MIEPRHQVVRQVQVTGLASEDEPVRRAGDVAPDRRRTAVSGMVGDDRASSSFDTGSTVPWRGFAGSWQSAGIVQFGFASESVTNGT</sequence>
<name>A0ABU4TEP1_9PSEU</name>
<evidence type="ECO:0000313" key="2">
    <source>
        <dbReference type="EMBL" id="MDX8036651.1"/>
    </source>
</evidence>
<evidence type="ECO:0000313" key="3">
    <source>
        <dbReference type="Proteomes" id="UP001285521"/>
    </source>
</evidence>
<reference evidence="2 3" key="2">
    <citation type="submission" date="2023-11" db="EMBL/GenBank/DDBJ databases">
        <authorList>
            <person name="Lara A.C."/>
            <person name="Chronakova A."/>
        </authorList>
    </citation>
    <scope>NUCLEOTIDE SEQUENCE [LARGE SCALE GENOMIC DNA]</scope>
    <source>
        <strain evidence="2 3">BCCO 10_0856</strain>
    </source>
</reference>
<organism evidence="2 3">
    <name type="scientific">Lentzea miocenica</name>
    <dbReference type="NCBI Taxonomy" id="3095431"/>
    <lineage>
        <taxon>Bacteria</taxon>
        <taxon>Bacillati</taxon>
        <taxon>Actinomycetota</taxon>
        <taxon>Actinomycetes</taxon>
        <taxon>Pseudonocardiales</taxon>
        <taxon>Pseudonocardiaceae</taxon>
        <taxon>Lentzea</taxon>
    </lineage>
</organism>
<gene>
    <name evidence="2" type="ORF">SK803_41200</name>
</gene>
<feature type="compositionally biased region" description="Basic and acidic residues" evidence="1">
    <location>
        <begin position="22"/>
        <end position="36"/>
    </location>
</feature>
<evidence type="ECO:0000256" key="1">
    <source>
        <dbReference type="SAM" id="MobiDB-lite"/>
    </source>
</evidence>
<accession>A0ABU4TEP1</accession>
<dbReference type="RefSeq" id="WP_319971646.1">
    <property type="nucleotide sequence ID" value="NZ_JAXAVW010000047.1"/>
</dbReference>
<keyword evidence="3" id="KW-1185">Reference proteome</keyword>
<reference evidence="2 3" key="1">
    <citation type="submission" date="2023-11" db="EMBL/GenBank/DDBJ databases">
        <title>Lentzea sokolovensis, sp. nov., Lentzea kristufkii, sp. nov., and Lentzea miocenensis, sp. nov., rare actinobacteria from Sokolov Coal Basin, Miocene lacustrine sediment, Czech Republic.</title>
        <authorList>
            <person name="Lara A."/>
            <person name="Kotroba L."/>
            <person name="Nouioui I."/>
            <person name="Neumann-Schaal M."/>
            <person name="Mast Y."/>
            <person name="Chronakova A."/>
        </authorList>
    </citation>
    <scope>NUCLEOTIDE SEQUENCE [LARGE SCALE GENOMIC DNA]</scope>
    <source>
        <strain evidence="2 3">BCCO 10_0856</strain>
    </source>
</reference>
<feature type="region of interest" description="Disordered" evidence="1">
    <location>
        <begin position="15"/>
        <end position="55"/>
    </location>
</feature>
<protein>
    <submittedName>
        <fullName evidence="2">Uncharacterized protein</fullName>
    </submittedName>
</protein>
<comment type="caution">
    <text evidence="2">The sequence shown here is derived from an EMBL/GenBank/DDBJ whole genome shotgun (WGS) entry which is preliminary data.</text>
</comment>
<dbReference type="EMBL" id="JAXAVW010000047">
    <property type="protein sequence ID" value="MDX8036651.1"/>
    <property type="molecule type" value="Genomic_DNA"/>
</dbReference>
<dbReference type="Proteomes" id="UP001285521">
    <property type="component" value="Unassembled WGS sequence"/>
</dbReference>